<accession>Q6UUM0</accession>
<reference evidence="2" key="1">
    <citation type="journal article" date="2004" name="Nat. Genet.">
        <title>Sequencing of a rice centromere uncovers active genes.</title>
        <authorList>
            <person name="Nagaki K."/>
            <person name="Cheng Z."/>
            <person name="Ouyang S."/>
            <person name="Talbert P.B."/>
            <person name="Kim M."/>
            <person name="Jones K.M."/>
            <person name="Henikoff S."/>
            <person name="Buell C.R."/>
            <person name="Jiang J."/>
        </authorList>
    </citation>
    <scope>NUCLEOTIDE SEQUENCE</scope>
</reference>
<dbReference type="Gene3D" id="2.40.70.10">
    <property type="entry name" value="Acid Proteases"/>
    <property type="match status" value="1"/>
</dbReference>
<dbReference type="EMBL" id="AY360386">
    <property type="protein sequence ID" value="AAQ56346.1"/>
    <property type="molecule type" value="Genomic_DNA"/>
</dbReference>
<organism evidence="2">
    <name type="scientific">Oryza sativa subsp. japonica</name>
    <name type="common">Rice</name>
    <dbReference type="NCBI Taxonomy" id="39947"/>
    <lineage>
        <taxon>Eukaryota</taxon>
        <taxon>Viridiplantae</taxon>
        <taxon>Streptophyta</taxon>
        <taxon>Embryophyta</taxon>
        <taxon>Tracheophyta</taxon>
        <taxon>Spermatophyta</taxon>
        <taxon>Magnoliopsida</taxon>
        <taxon>Liliopsida</taxon>
        <taxon>Poales</taxon>
        <taxon>Poaceae</taxon>
        <taxon>BOP clade</taxon>
        <taxon>Oryzoideae</taxon>
        <taxon>Oryzeae</taxon>
        <taxon>Oryzinae</taxon>
        <taxon>Oryza</taxon>
        <taxon>Oryza sativa</taxon>
    </lineage>
</organism>
<proteinExistence type="predicted"/>
<evidence type="ECO:0000313" key="2">
    <source>
        <dbReference type="EMBL" id="AAQ56346.1"/>
    </source>
</evidence>
<sequence>MEWAQGRRARAATWAMWPGRRGSERGGGGGMRRRRLEVGDRPDRVSLFLLHRYFLEINYKFNLGLGKRTSGCDKVPGGHQIEENFKENPEAFFRSVRPRVAALQKTLPTEKLAVPAPPTFKTMANKTFREFAAPSADNVAIGPKPSVDEQFARFVEVIQKIHINVPLLDTIQMPTYARYLKDKLNNKRPLPTEVVKLTEQCSNIILHKLPKKKEDPGCPTITCSIGAQQFDQALCDLGANVSVMPKDVFDKLNFTVWAPTPMHLQLANSSVRYPVGIAEDVPVKIRDFFIPVGFVVLDTDTGKETPLILGALSLAPISWRRKQRCPGTLVKPPIRAKKLEQLAQKKPPSAPKPKKVWREKPKTPAPSPPETIENPQTELDGEIEDGISFHFFREEFTLTWKGLSTLLGFHDSCKIDLQKGISGFEKNRFREDISGAPICKKPRTNDIHNPTLRLMHKWIAMTQFPRGDMRPIMGDELIIMFAMVRKIKIAPVKCMIRQWLESIKFSAPVECTSLNTRIAKGLGVVSDQIAFISAARPCIDEAYPVQGHILKHGVDGSLIYFFPGCTNEIPLPNVVYHLYNCRELTIPLQTIEESRAGGAYRETRNMTRNELEC</sequence>
<dbReference type="PANTHER" id="PTHR33067:SF32">
    <property type="entry name" value="ASPARTIC PEPTIDASE DDI1-TYPE DOMAIN-CONTAINING PROTEIN"/>
    <property type="match status" value="1"/>
</dbReference>
<dbReference type="CDD" id="cd00303">
    <property type="entry name" value="retropepsin_like"/>
    <property type="match status" value="1"/>
</dbReference>
<name>Q6UUM0_ORYSJ</name>
<dbReference type="PANTHER" id="PTHR33067">
    <property type="entry name" value="RNA-DIRECTED DNA POLYMERASE-RELATED"/>
    <property type="match status" value="1"/>
</dbReference>
<dbReference type="InterPro" id="IPR021109">
    <property type="entry name" value="Peptidase_aspartic_dom_sf"/>
</dbReference>
<gene>
    <name evidence="2" type="ORF">OSJNBa0017M13.2</name>
</gene>
<feature type="region of interest" description="Disordered" evidence="1">
    <location>
        <begin position="340"/>
        <end position="378"/>
    </location>
</feature>
<dbReference type="AlphaFoldDB" id="Q6UUM0"/>
<protein>
    <submittedName>
        <fullName evidence="2">Uncharacterized protein</fullName>
    </submittedName>
</protein>
<evidence type="ECO:0000256" key="1">
    <source>
        <dbReference type="SAM" id="MobiDB-lite"/>
    </source>
</evidence>
<dbReference type="SUPFAM" id="SSF50630">
    <property type="entry name" value="Acid proteases"/>
    <property type="match status" value="1"/>
</dbReference>